<evidence type="ECO:0000313" key="3">
    <source>
        <dbReference type="Proteomes" id="UP000675409"/>
    </source>
</evidence>
<dbReference type="Gene3D" id="1.10.1200.10">
    <property type="entry name" value="ACP-like"/>
    <property type="match status" value="1"/>
</dbReference>
<dbReference type="SUPFAM" id="SSF47336">
    <property type="entry name" value="ACP-like"/>
    <property type="match status" value="1"/>
</dbReference>
<accession>A0ABS1LMB6</accession>
<gene>
    <name evidence="2" type="ORF">HGK34_14100</name>
</gene>
<dbReference type="InterPro" id="IPR009081">
    <property type="entry name" value="PP-bd_ACP"/>
</dbReference>
<keyword evidence="3" id="KW-1185">Reference proteome</keyword>
<dbReference type="PROSITE" id="PS50075">
    <property type="entry name" value="CARRIER"/>
    <property type="match status" value="1"/>
</dbReference>
<comment type="caution">
    <text evidence="2">The sequence shown here is derived from an EMBL/GenBank/DDBJ whole genome shotgun (WGS) entry which is preliminary data.</text>
</comment>
<evidence type="ECO:0000313" key="2">
    <source>
        <dbReference type="EMBL" id="MBL0887396.1"/>
    </source>
</evidence>
<dbReference type="RefSeq" id="WP_201848430.1">
    <property type="nucleotide sequence ID" value="NZ_JABBYC010000027.1"/>
</dbReference>
<dbReference type="Proteomes" id="UP000675409">
    <property type="component" value="Unassembled WGS sequence"/>
</dbReference>
<evidence type="ECO:0000259" key="1">
    <source>
        <dbReference type="PROSITE" id="PS50075"/>
    </source>
</evidence>
<organism evidence="2 3">
    <name type="scientific">Myceligenerans indicum</name>
    <dbReference type="NCBI Taxonomy" id="2593663"/>
    <lineage>
        <taxon>Bacteria</taxon>
        <taxon>Bacillati</taxon>
        <taxon>Actinomycetota</taxon>
        <taxon>Actinomycetes</taxon>
        <taxon>Micrococcales</taxon>
        <taxon>Promicromonosporaceae</taxon>
        <taxon>Myceligenerans</taxon>
    </lineage>
</organism>
<dbReference type="InterPro" id="IPR036736">
    <property type="entry name" value="ACP-like_sf"/>
</dbReference>
<sequence>MSSLDDTTERYIRNLVCDILDVNPRDVPETAPLERHGADSLVMVEIITTLENTLGITIDRADLPRMTDLNGVYDVVAGACRRKD</sequence>
<proteinExistence type="predicted"/>
<name>A0ABS1LMB6_9MICO</name>
<protein>
    <submittedName>
        <fullName evidence="2">Acyl carrier protein</fullName>
    </submittedName>
</protein>
<feature type="domain" description="Carrier" evidence="1">
    <location>
        <begin position="3"/>
        <end position="80"/>
    </location>
</feature>
<dbReference type="Pfam" id="PF00550">
    <property type="entry name" value="PP-binding"/>
    <property type="match status" value="1"/>
</dbReference>
<reference evidence="2 3" key="1">
    <citation type="journal article" date="2021" name="Arch. Microbiol.">
        <title>Myceligenerans indicum sp. nov., an actinobacterium isolated from mangrove sediment of Sundarbans, India.</title>
        <authorList>
            <person name="Asha K."/>
            <person name="Bhadury P."/>
        </authorList>
    </citation>
    <scope>NUCLEOTIDE SEQUENCE [LARGE SCALE GENOMIC DNA]</scope>
    <source>
        <strain evidence="2 3">I2</strain>
    </source>
</reference>
<dbReference type="EMBL" id="JABBYC010000027">
    <property type="protein sequence ID" value="MBL0887396.1"/>
    <property type="molecule type" value="Genomic_DNA"/>
</dbReference>